<protein>
    <submittedName>
        <fullName evidence="2">DNA-binding anti-repressor SinI</fullName>
    </submittedName>
</protein>
<dbReference type="Proteomes" id="UP001178288">
    <property type="component" value="Chromosome"/>
</dbReference>
<dbReference type="GO" id="GO:0003677">
    <property type="term" value="F:DNA binding"/>
    <property type="evidence" value="ECO:0007669"/>
    <property type="project" value="UniProtKB-KW"/>
</dbReference>
<dbReference type="KEGG" id="nnv:QNH39_06530"/>
<gene>
    <name evidence="2" type="primary">sinI</name>
    <name evidence="2" type="ORF">QNH39_06530</name>
</gene>
<dbReference type="PROSITE" id="PS51500">
    <property type="entry name" value="SIN"/>
    <property type="match status" value="1"/>
</dbReference>
<evidence type="ECO:0000313" key="3">
    <source>
        <dbReference type="Proteomes" id="UP001178288"/>
    </source>
</evidence>
<dbReference type="Pfam" id="PF08671">
    <property type="entry name" value="SinI"/>
    <property type="match status" value="1"/>
</dbReference>
<name>A0AA95MTB3_9BACI</name>
<dbReference type="AlphaFoldDB" id="A0AA95MTB3"/>
<dbReference type="SUPFAM" id="SSF47406">
    <property type="entry name" value="SinR repressor dimerisation domain-like"/>
    <property type="match status" value="1"/>
</dbReference>
<organism evidence="2 3">
    <name type="scientific">Neobacillus novalis</name>
    <dbReference type="NCBI Taxonomy" id="220687"/>
    <lineage>
        <taxon>Bacteria</taxon>
        <taxon>Bacillati</taxon>
        <taxon>Bacillota</taxon>
        <taxon>Bacilli</taxon>
        <taxon>Bacillales</taxon>
        <taxon>Bacillaceae</taxon>
        <taxon>Neobacillus</taxon>
    </lineage>
</organism>
<sequence length="41" mass="4947">MTKEELEEIDLEWIQLFIEANKIGIKKGEIREFLNQNKKKV</sequence>
<feature type="domain" description="Sin" evidence="1">
    <location>
        <begin position="1"/>
        <end position="38"/>
    </location>
</feature>
<dbReference type="EMBL" id="CP126114">
    <property type="protein sequence ID" value="WHY88967.1"/>
    <property type="molecule type" value="Genomic_DNA"/>
</dbReference>
<dbReference type="GO" id="GO:0006355">
    <property type="term" value="P:regulation of DNA-templated transcription"/>
    <property type="evidence" value="ECO:0007669"/>
    <property type="project" value="InterPro"/>
</dbReference>
<dbReference type="RefSeq" id="WP_156482220.1">
    <property type="nucleotide sequence ID" value="NZ_CP126114.1"/>
</dbReference>
<proteinExistence type="predicted"/>
<evidence type="ECO:0000313" key="2">
    <source>
        <dbReference type="EMBL" id="WHY88967.1"/>
    </source>
</evidence>
<accession>A0AA95MTB3</accession>
<reference evidence="2" key="1">
    <citation type="submission" date="2023-05" db="EMBL/GenBank/DDBJ databases">
        <title>Comparative genomics of Bacillaceae isolates and their secondary metabolite potential.</title>
        <authorList>
            <person name="Song L."/>
            <person name="Nielsen L.J."/>
            <person name="Mohite O."/>
            <person name="Xu X."/>
            <person name="Weber T."/>
            <person name="Kovacs A.T."/>
        </authorList>
    </citation>
    <scope>NUCLEOTIDE SEQUENCE</scope>
    <source>
        <strain evidence="2">XLM17</strain>
    </source>
</reference>
<dbReference type="InterPro" id="IPR010981">
    <property type="entry name" value="SinR/SinI_dimer_dom"/>
</dbReference>
<dbReference type="InterPro" id="IPR036281">
    <property type="entry name" value="SinR/SinI_dimer_dom_sf"/>
</dbReference>
<evidence type="ECO:0000259" key="1">
    <source>
        <dbReference type="PROSITE" id="PS51500"/>
    </source>
</evidence>
<keyword evidence="3" id="KW-1185">Reference proteome</keyword>
<dbReference type="GO" id="GO:0046983">
    <property type="term" value="F:protein dimerization activity"/>
    <property type="evidence" value="ECO:0007669"/>
    <property type="project" value="InterPro"/>
</dbReference>
<keyword evidence="2" id="KW-0238">DNA-binding</keyword>